<keyword evidence="2" id="KW-1185">Reference proteome</keyword>
<gene>
    <name evidence="1" type="ORF">Bca52824_013586</name>
</gene>
<evidence type="ECO:0000313" key="1">
    <source>
        <dbReference type="EMBL" id="KAG2320373.1"/>
    </source>
</evidence>
<dbReference type="AlphaFoldDB" id="A0A8X7VYC7"/>
<reference evidence="1 2" key="1">
    <citation type="submission" date="2020-02" db="EMBL/GenBank/DDBJ databases">
        <authorList>
            <person name="Ma Q."/>
            <person name="Huang Y."/>
            <person name="Song X."/>
            <person name="Pei D."/>
        </authorList>
    </citation>
    <scope>NUCLEOTIDE SEQUENCE [LARGE SCALE GENOMIC DNA]</scope>
    <source>
        <strain evidence="1">Sxm20200214</strain>
        <tissue evidence="1">Leaf</tissue>
    </source>
</reference>
<organism evidence="1 2">
    <name type="scientific">Brassica carinata</name>
    <name type="common">Ethiopian mustard</name>
    <name type="synonym">Abyssinian cabbage</name>
    <dbReference type="NCBI Taxonomy" id="52824"/>
    <lineage>
        <taxon>Eukaryota</taxon>
        <taxon>Viridiplantae</taxon>
        <taxon>Streptophyta</taxon>
        <taxon>Embryophyta</taxon>
        <taxon>Tracheophyta</taxon>
        <taxon>Spermatophyta</taxon>
        <taxon>Magnoliopsida</taxon>
        <taxon>eudicotyledons</taxon>
        <taxon>Gunneridae</taxon>
        <taxon>Pentapetalae</taxon>
        <taxon>rosids</taxon>
        <taxon>malvids</taxon>
        <taxon>Brassicales</taxon>
        <taxon>Brassicaceae</taxon>
        <taxon>Brassiceae</taxon>
        <taxon>Brassica</taxon>
    </lineage>
</organism>
<name>A0A8X7VYC7_BRACI</name>
<proteinExistence type="predicted"/>
<dbReference type="Proteomes" id="UP000886595">
    <property type="component" value="Unassembled WGS sequence"/>
</dbReference>
<dbReference type="EMBL" id="JAAMPC010000003">
    <property type="protein sequence ID" value="KAG2320373.1"/>
    <property type="molecule type" value="Genomic_DNA"/>
</dbReference>
<accession>A0A8X7VYC7</accession>
<sequence length="59" mass="6848">MKKIVLKLDLHDDKAKQKLLKQFLLSQSCLLVFNSDGTFWNKITSRATIAFIERCAHQL</sequence>
<comment type="caution">
    <text evidence="1">The sequence shown here is derived from an EMBL/GenBank/DDBJ whole genome shotgun (WGS) entry which is preliminary data.</text>
</comment>
<evidence type="ECO:0000313" key="2">
    <source>
        <dbReference type="Proteomes" id="UP000886595"/>
    </source>
</evidence>
<protein>
    <submittedName>
        <fullName evidence="1">Uncharacterized protein</fullName>
    </submittedName>
</protein>